<dbReference type="PANTHER" id="PTHR22916:SF3">
    <property type="entry name" value="UDP-GLCNAC:BETAGAL BETA-1,3-N-ACETYLGLUCOSAMINYLTRANSFERASE-LIKE PROTEIN 1"/>
    <property type="match status" value="1"/>
</dbReference>
<organism evidence="3 5">
    <name type="scientific">Xenorhabdus hominickii</name>
    <dbReference type="NCBI Taxonomy" id="351679"/>
    <lineage>
        <taxon>Bacteria</taxon>
        <taxon>Pseudomonadati</taxon>
        <taxon>Pseudomonadota</taxon>
        <taxon>Gammaproteobacteria</taxon>
        <taxon>Enterobacterales</taxon>
        <taxon>Morganellaceae</taxon>
        <taxon>Xenorhabdus</taxon>
    </lineage>
</organism>
<dbReference type="KEGG" id="xho:A9255_14880"/>
<reference evidence="3 5" key="2">
    <citation type="journal article" date="2017" name="Nat. Microbiol.">
        <title>Natural product diversity associated with the nematode symbionts Photorhabdus and Xenorhabdus.</title>
        <authorList>
            <person name="Tobias N.J."/>
            <person name="Wolff H."/>
            <person name="Djahanschiri B."/>
            <person name="Grundmann F."/>
            <person name="Kronenwerth M."/>
            <person name="Shi Y.M."/>
            <person name="Simonyi S."/>
            <person name="Grun P."/>
            <person name="Shapiro-Ilan D."/>
            <person name="Pidot S.J."/>
            <person name="Stinear T.P."/>
            <person name="Ebersberger I."/>
            <person name="Bode H.B."/>
        </authorList>
    </citation>
    <scope>NUCLEOTIDE SEQUENCE [LARGE SCALE GENOMIC DNA]</scope>
    <source>
        <strain evidence="3 5">DSM 17903</strain>
    </source>
</reference>
<dbReference type="SUPFAM" id="SSF53448">
    <property type="entry name" value="Nucleotide-diphospho-sugar transferases"/>
    <property type="match status" value="1"/>
</dbReference>
<dbReference type="Proteomes" id="UP000094600">
    <property type="component" value="Chromosome"/>
</dbReference>
<dbReference type="GO" id="GO:0016758">
    <property type="term" value="F:hexosyltransferase activity"/>
    <property type="evidence" value="ECO:0007669"/>
    <property type="project" value="UniProtKB-ARBA"/>
</dbReference>
<dbReference type="InterPro" id="IPR001173">
    <property type="entry name" value="Glyco_trans_2-like"/>
</dbReference>
<dbReference type="OrthoDB" id="6813549at2"/>
<evidence type="ECO:0000313" key="4">
    <source>
        <dbReference type="Proteomes" id="UP000094600"/>
    </source>
</evidence>
<evidence type="ECO:0000313" key="5">
    <source>
        <dbReference type="Proteomes" id="UP000225433"/>
    </source>
</evidence>
<dbReference type="STRING" id="351679.A9255_14880"/>
<name>A0A2G0QEQ7_XENHO</name>
<dbReference type="Gene3D" id="3.90.550.10">
    <property type="entry name" value="Spore Coat Polysaccharide Biosynthesis Protein SpsA, Chain A"/>
    <property type="match status" value="1"/>
</dbReference>
<evidence type="ECO:0000313" key="2">
    <source>
        <dbReference type="EMBL" id="AOM41729.1"/>
    </source>
</evidence>
<gene>
    <name evidence="2" type="ORF">A9255_14880</name>
    <name evidence="3" type="ORF">Xhom_00684</name>
</gene>
<dbReference type="Proteomes" id="UP000225433">
    <property type="component" value="Unassembled WGS sequence"/>
</dbReference>
<dbReference type="Pfam" id="PF00535">
    <property type="entry name" value="Glycos_transf_2"/>
    <property type="match status" value="1"/>
</dbReference>
<protein>
    <submittedName>
        <fullName evidence="3">Lipopolysaccharide biosynthesis protein</fullName>
    </submittedName>
</protein>
<reference evidence="2 4" key="1">
    <citation type="submission" date="2016-06" db="EMBL/GenBank/DDBJ databases">
        <title>Bacterial characters and pathogenicity of Xenorhabdus hominickii from an entomopathogenic nematode, Steinernema monticolum.</title>
        <authorList>
            <person name="Park Y."/>
            <person name="Kim Y."/>
        </authorList>
    </citation>
    <scope>NUCLEOTIDE SEQUENCE [LARGE SCALE GENOMIC DNA]</scope>
    <source>
        <strain evidence="2 4">ANU1</strain>
    </source>
</reference>
<dbReference type="EMBL" id="NJAI01000001">
    <property type="protein sequence ID" value="PHM57686.1"/>
    <property type="molecule type" value="Genomic_DNA"/>
</dbReference>
<sequence>MQKSSNINSKLVSVIITVFNSFNHLRYCLDSIIQQTHKNLEIIIIDDFSSDNSPEIINEYVKKDSRIKFIALDENRGYLEATNIGLKLATGEFITFLDSDDTCPLNRIELQLSYLNDNCLDLVGTNCNIIDKHGNKISTIEYPRYNGVKGINSIRACGSSVLFKRNILHCVGLFNPLFSRIGSEDFEWLLRCTKKYKFENMKYALYNYRKHENSITTDLKSEHSLYRSISHILAEKLVAYFHKNLSNNYWKKNEVQEKFEIIKTELIEKEKKYPINVLKRETDSMIFNKFYYEAIKKNIHFIWNHKRKLSAYILLLKTIIKSIILKLIR</sequence>
<accession>A0A2G0QEQ7</accession>
<feature type="domain" description="Glycosyltransferase 2-like" evidence="1">
    <location>
        <begin position="13"/>
        <end position="171"/>
    </location>
</feature>
<dbReference type="InterPro" id="IPR029044">
    <property type="entry name" value="Nucleotide-diphossugar_trans"/>
</dbReference>
<dbReference type="EMBL" id="CP016176">
    <property type="protein sequence ID" value="AOM41729.1"/>
    <property type="molecule type" value="Genomic_DNA"/>
</dbReference>
<proteinExistence type="predicted"/>
<dbReference type="RefSeq" id="WP_069317388.1">
    <property type="nucleotide sequence ID" value="NZ_CAWNQJ010000001.1"/>
</dbReference>
<evidence type="ECO:0000259" key="1">
    <source>
        <dbReference type="Pfam" id="PF00535"/>
    </source>
</evidence>
<keyword evidence="4" id="KW-1185">Reference proteome</keyword>
<evidence type="ECO:0000313" key="3">
    <source>
        <dbReference type="EMBL" id="PHM57686.1"/>
    </source>
</evidence>
<dbReference type="CDD" id="cd00761">
    <property type="entry name" value="Glyco_tranf_GTA_type"/>
    <property type="match status" value="1"/>
</dbReference>
<dbReference type="PANTHER" id="PTHR22916">
    <property type="entry name" value="GLYCOSYLTRANSFERASE"/>
    <property type="match status" value="1"/>
</dbReference>
<dbReference type="AlphaFoldDB" id="A0A2G0QEQ7"/>